<keyword evidence="3" id="KW-1185">Reference proteome</keyword>
<evidence type="ECO:0000256" key="1">
    <source>
        <dbReference type="SAM" id="MobiDB-lite"/>
    </source>
</evidence>
<evidence type="ECO:0000313" key="3">
    <source>
        <dbReference type="Proteomes" id="UP000242287"/>
    </source>
</evidence>
<feature type="region of interest" description="Disordered" evidence="1">
    <location>
        <begin position="1"/>
        <end position="36"/>
    </location>
</feature>
<dbReference type="EMBL" id="KZ302027">
    <property type="protein sequence ID" value="PFH49503.1"/>
    <property type="molecule type" value="Genomic_DNA"/>
</dbReference>
<dbReference type="InterPro" id="IPR031755">
    <property type="entry name" value="Inhibitor_I66"/>
</dbReference>
<reference evidence="2 3" key="1">
    <citation type="submission" date="2014-02" db="EMBL/GenBank/DDBJ databases">
        <title>Transposable element dynamics among asymbiotic and ectomycorrhizal Amanita fungi.</title>
        <authorList>
            <consortium name="DOE Joint Genome Institute"/>
            <person name="Hess J."/>
            <person name="Skrede I."/>
            <person name="Wolfe B."/>
            <person name="LaButti K."/>
            <person name="Ohm R.A."/>
            <person name="Grigoriev I.V."/>
            <person name="Pringle A."/>
        </authorList>
    </citation>
    <scope>NUCLEOTIDE SEQUENCE [LARGE SCALE GENOMIC DNA]</scope>
    <source>
        <strain evidence="2 3">SKay4041</strain>
    </source>
</reference>
<gene>
    <name evidence="2" type="ORF">AMATHDRAFT_4845</name>
</gene>
<dbReference type="GO" id="GO:0004867">
    <property type="term" value="F:serine-type endopeptidase inhibitor activity"/>
    <property type="evidence" value="ECO:0007669"/>
    <property type="project" value="InterPro"/>
</dbReference>
<organism evidence="2 3">
    <name type="scientific">Amanita thiersii Skay4041</name>
    <dbReference type="NCBI Taxonomy" id="703135"/>
    <lineage>
        <taxon>Eukaryota</taxon>
        <taxon>Fungi</taxon>
        <taxon>Dikarya</taxon>
        <taxon>Basidiomycota</taxon>
        <taxon>Agaricomycotina</taxon>
        <taxon>Agaricomycetes</taxon>
        <taxon>Agaricomycetidae</taxon>
        <taxon>Agaricales</taxon>
        <taxon>Pluteineae</taxon>
        <taxon>Amanitaceae</taxon>
        <taxon>Amanita</taxon>
    </lineage>
</organism>
<dbReference type="AlphaFoldDB" id="A0A2A9NP94"/>
<dbReference type="Pfam" id="PF16850">
    <property type="entry name" value="Inhibitor_I66"/>
    <property type="match status" value="1"/>
</dbReference>
<evidence type="ECO:0000313" key="2">
    <source>
        <dbReference type="EMBL" id="PFH49503.1"/>
    </source>
</evidence>
<protein>
    <submittedName>
        <fullName evidence="2">Uncharacterized protein</fullName>
    </submittedName>
</protein>
<dbReference type="Gene3D" id="2.80.10.50">
    <property type="match status" value="1"/>
</dbReference>
<dbReference type="Proteomes" id="UP000242287">
    <property type="component" value="Unassembled WGS sequence"/>
</dbReference>
<name>A0A2A9NP94_9AGAR</name>
<proteinExistence type="predicted"/>
<sequence>MSLPSGKYTIRCQNNPVGPKANEPSSPGKPSKVYHGDRDISPVWDIEALPDNTYTFSNAGGQAIDIDAGLNQYYIARQDEASWHNWSVEQSPQVAVILTLRSNCESPELLKSMSFEFMPVVE</sequence>
<accession>A0A2A9NP94</accession>